<evidence type="ECO:0000313" key="3">
    <source>
        <dbReference type="Proteomes" id="UP000635384"/>
    </source>
</evidence>
<protein>
    <submittedName>
        <fullName evidence="2">Uncharacterized protein</fullName>
    </submittedName>
</protein>
<dbReference type="Proteomes" id="UP000635384">
    <property type="component" value="Unassembled WGS sequence"/>
</dbReference>
<keyword evidence="1" id="KW-0472">Membrane</keyword>
<evidence type="ECO:0000256" key="1">
    <source>
        <dbReference type="SAM" id="Phobius"/>
    </source>
</evidence>
<keyword evidence="1" id="KW-1133">Transmembrane helix</keyword>
<reference evidence="2 3" key="1">
    <citation type="submission" date="2020-09" db="EMBL/GenBank/DDBJ databases">
        <authorList>
            <person name="Yoon J.-W."/>
        </authorList>
    </citation>
    <scope>NUCLEOTIDE SEQUENCE [LARGE SCALE GENOMIC DNA]</scope>
    <source>
        <strain evidence="2 3">KMU-140</strain>
    </source>
</reference>
<keyword evidence="3" id="KW-1185">Reference proteome</keyword>
<gene>
    <name evidence="2" type="ORF">IB285_10655</name>
</gene>
<name>A0ABR8KPS5_9SPHN</name>
<feature type="transmembrane region" description="Helical" evidence="1">
    <location>
        <begin position="24"/>
        <end position="42"/>
    </location>
</feature>
<proteinExistence type="predicted"/>
<dbReference type="EMBL" id="JACXLC010000001">
    <property type="protein sequence ID" value="MBD2842717.1"/>
    <property type="molecule type" value="Genomic_DNA"/>
</dbReference>
<evidence type="ECO:0000313" key="2">
    <source>
        <dbReference type="EMBL" id="MBD2842717.1"/>
    </source>
</evidence>
<comment type="caution">
    <text evidence="2">The sequence shown here is derived from an EMBL/GenBank/DDBJ whole genome shotgun (WGS) entry which is preliminary data.</text>
</comment>
<dbReference type="RefSeq" id="WP_190788158.1">
    <property type="nucleotide sequence ID" value="NZ_JACXLC010000001.1"/>
</dbReference>
<sequence>MANNTNDPGKATILGKLGENSKNIMSIGALLFIVLPIVWWLIADNVRSVLRDFLIEREPEQCVVIPSVGHNIQTAPPGDWATVTWHNIERRSDCGVPELTAIVVNGDGIYHDVRTSTSGVMLSEGITPELSYKFQVPERAAPGRAWFRVTLDFPERGRTINTPRIFFTIPERASFGSPGPRGPRAMEGF</sequence>
<keyword evidence="1" id="KW-0812">Transmembrane</keyword>
<accession>A0ABR8KPS5</accession>
<organism evidence="2 3">
    <name type="scientific">Erythrobacter rubeus</name>
    <dbReference type="NCBI Taxonomy" id="2760803"/>
    <lineage>
        <taxon>Bacteria</taxon>
        <taxon>Pseudomonadati</taxon>
        <taxon>Pseudomonadota</taxon>
        <taxon>Alphaproteobacteria</taxon>
        <taxon>Sphingomonadales</taxon>
        <taxon>Erythrobacteraceae</taxon>
        <taxon>Erythrobacter/Porphyrobacter group</taxon>
        <taxon>Erythrobacter</taxon>
    </lineage>
</organism>